<evidence type="ECO:0000313" key="1">
    <source>
        <dbReference type="EMBL" id="GAA0717206.1"/>
    </source>
</evidence>
<gene>
    <name evidence="1" type="ORF">GCM10008905_02600</name>
</gene>
<dbReference type="SUPFAM" id="SSF69279">
    <property type="entry name" value="Phage tail proteins"/>
    <property type="match status" value="1"/>
</dbReference>
<proteinExistence type="predicted"/>
<dbReference type="EMBL" id="BAAACF010000001">
    <property type="protein sequence ID" value="GAA0717206.1"/>
    <property type="molecule type" value="Genomic_DNA"/>
</dbReference>
<dbReference type="InterPro" id="IPR018989">
    <property type="entry name" value="DUF2001"/>
</dbReference>
<dbReference type="Proteomes" id="UP001500339">
    <property type="component" value="Unassembled WGS sequence"/>
</dbReference>
<dbReference type="InterPro" id="IPR038628">
    <property type="entry name" value="XkdM-like_sf"/>
</dbReference>
<dbReference type="Pfam" id="PF09393">
    <property type="entry name" value="DUF2001"/>
    <property type="match status" value="1"/>
</dbReference>
<evidence type="ECO:0000313" key="2">
    <source>
        <dbReference type="Proteomes" id="UP001500339"/>
    </source>
</evidence>
<protein>
    <submittedName>
        <fullName evidence="1">Phage tail tube protein</fullName>
    </submittedName>
</protein>
<organism evidence="1 2">
    <name type="scientific">Clostridium malenominatum</name>
    <dbReference type="NCBI Taxonomy" id="1539"/>
    <lineage>
        <taxon>Bacteria</taxon>
        <taxon>Bacillati</taxon>
        <taxon>Bacillota</taxon>
        <taxon>Clostridia</taxon>
        <taxon>Eubacteriales</taxon>
        <taxon>Clostridiaceae</taxon>
        <taxon>Clostridium</taxon>
    </lineage>
</organism>
<dbReference type="Gene3D" id="2.30.110.40">
    <property type="entry name" value="Phage tail tube protein"/>
    <property type="match status" value="1"/>
</dbReference>
<comment type="caution">
    <text evidence="1">The sequence shown here is derived from an EMBL/GenBank/DDBJ whole genome shotgun (WGS) entry which is preliminary data.</text>
</comment>
<reference evidence="1 2" key="1">
    <citation type="journal article" date="2019" name="Int. J. Syst. Evol. Microbiol.">
        <title>The Global Catalogue of Microorganisms (GCM) 10K type strain sequencing project: providing services to taxonomists for standard genome sequencing and annotation.</title>
        <authorList>
            <consortium name="The Broad Institute Genomics Platform"/>
            <consortium name="The Broad Institute Genome Sequencing Center for Infectious Disease"/>
            <person name="Wu L."/>
            <person name="Ma J."/>
        </authorList>
    </citation>
    <scope>NUCLEOTIDE SEQUENCE [LARGE SCALE GENOMIC DNA]</scope>
    <source>
        <strain evidence="1 2">JCM 1405</strain>
    </source>
</reference>
<accession>A0ABN1IMR3</accession>
<name>A0ABN1IMR3_9CLOT</name>
<dbReference type="RefSeq" id="WP_343765642.1">
    <property type="nucleotide sequence ID" value="NZ_BAAACF010000001.1"/>
</dbReference>
<sequence length="154" mass="17461">MGFFKAEDTIGGQEARGYITIEGRNEELFYAKKIEAKVEKQKSEIKTLGKRGTQNRAIGWKGTGTLTVYYATSLFRELMLKYMKEGKDVYFDITVINEDPTSSLGRQTVVLKNCNLDEVSMAAFDVDSEVLEEEMAFTFEDVDLLNKFNKPILG</sequence>
<keyword evidence="2" id="KW-1185">Reference proteome</keyword>